<feature type="domain" description="STAS" evidence="1">
    <location>
        <begin position="44"/>
        <end position="112"/>
    </location>
</feature>
<evidence type="ECO:0000313" key="5">
    <source>
        <dbReference type="Proteomes" id="UP001163947"/>
    </source>
</evidence>
<reference evidence="2 4" key="1">
    <citation type="journal article" date="2018" name="Biodegradation">
        <title>1,4-Dioxane degradation characteristics of Rhodococcus aetherivorans JCM 14343.</title>
        <authorList>
            <person name="Inoue D."/>
            <person name="Tsunoda T."/>
            <person name="Yamamoto N."/>
            <person name="Ike M."/>
            <person name="Sei K."/>
        </authorList>
    </citation>
    <scope>NUCLEOTIDE SEQUENCE [LARGE SCALE GENOMIC DNA]</scope>
    <source>
        <strain evidence="2 4">JCM 14343</strain>
    </source>
</reference>
<reference evidence="2" key="2">
    <citation type="submission" date="2019-10" db="EMBL/GenBank/DDBJ databases">
        <title>Draft genome sequence of Rhodococcus aetherivorans JCM 14343.</title>
        <authorList>
            <person name="Inoue D."/>
            <person name="Nakazawa M."/>
            <person name="Yamamoto N."/>
            <person name="Sei K."/>
            <person name="Ike M."/>
        </authorList>
    </citation>
    <scope>NUCLEOTIDE SEQUENCE</scope>
    <source>
        <strain evidence="2">JCM 14343</strain>
    </source>
</reference>
<dbReference type="Gene3D" id="3.30.750.24">
    <property type="entry name" value="STAS domain"/>
    <property type="match status" value="1"/>
</dbReference>
<sequence length="157" mass="16753">MVYLRSILDAPHRYSSSLLDTALFDDFSGDGTRVCIDVDEPPGGPVVVQVSGSVDEGAAPVLHSFLREAVVRGRGVVLDLLQVTAVECDTAALLERAESLLRERGANITVAGGAAVRRAVRDAGFEDRIACFDTFGPAFEAAHRGCDLRTAARRVQP</sequence>
<dbReference type="PROSITE" id="PS50801">
    <property type="entry name" value="STAS"/>
    <property type="match status" value="1"/>
</dbReference>
<organism evidence="3 5">
    <name type="scientific">Rhodococcus aetherivorans</name>
    <dbReference type="NCBI Taxonomy" id="191292"/>
    <lineage>
        <taxon>Bacteria</taxon>
        <taxon>Bacillati</taxon>
        <taxon>Actinomycetota</taxon>
        <taxon>Actinomycetes</taxon>
        <taxon>Mycobacteriales</taxon>
        <taxon>Nocardiaceae</taxon>
        <taxon>Rhodococcus</taxon>
    </lineage>
</organism>
<reference evidence="3" key="3">
    <citation type="submission" date="2022-09" db="EMBL/GenBank/DDBJ databases">
        <title>The genome sequence of Rhodococcus aetherivorans N1.</title>
        <authorList>
            <person name="Jiang W."/>
        </authorList>
    </citation>
    <scope>NUCLEOTIDE SEQUENCE</scope>
    <source>
        <strain evidence="3">N1</strain>
    </source>
</reference>
<dbReference type="Proteomes" id="UP000325466">
    <property type="component" value="Unassembled WGS sequence"/>
</dbReference>
<dbReference type="EMBL" id="CP106982">
    <property type="protein sequence ID" value="UYF95155.1"/>
    <property type="molecule type" value="Genomic_DNA"/>
</dbReference>
<protein>
    <submittedName>
        <fullName evidence="3">STAS domain-containing protein</fullName>
    </submittedName>
</protein>
<dbReference type="EMBL" id="BLAH01000072">
    <property type="protein sequence ID" value="GES36586.1"/>
    <property type="molecule type" value="Genomic_DNA"/>
</dbReference>
<evidence type="ECO:0000259" key="1">
    <source>
        <dbReference type="PROSITE" id="PS50801"/>
    </source>
</evidence>
<dbReference type="InterPro" id="IPR036513">
    <property type="entry name" value="STAS_dom_sf"/>
</dbReference>
<dbReference type="RefSeq" id="WP_006931741.1">
    <property type="nucleotide sequence ID" value="NZ_BAAAYP010000036.1"/>
</dbReference>
<dbReference type="InterPro" id="IPR002645">
    <property type="entry name" value="STAS_dom"/>
</dbReference>
<dbReference type="SUPFAM" id="SSF52091">
    <property type="entry name" value="SpoIIaa-like"/>
    <property type="match status" value="1"/>
</dbReference>
<dbReference type="Proteomes" id="UP001163947">
    <property type="component" value="Chromosome"/>
</dbReference>
<accession>A0A059MHR9</accession>
<name>A0A059MHR9_9NOCA</name>
<evidence type="ECO:0000313" key="3">
    <source>
        <dbReference type="EMBL" id="UYF95155.1"/>
    </source>
</evidence>
<proteinExistence type="predicted"/>
<dbReference type="Pfam" id="PF01740">
    <property type="entry name" value="STAS"/>
    <property type="match status" value="1"/>
</dbReference>
<dbReference type="GeneID" id="83619783"/>
<evidence type="ECO:0000313" key="4">
    <source>
        <dbReference type="Proteomes" id="UP000325466"/>
    </source>
</evidence>
<gene>
    <name evidence="3" type="ORF">OCS65_05160</name>
    <name evidence="2" type="ORF">RAJCM14343_1838</name>
</gene>
<evidence type="ECO:0000313" key="2">
    <source>
        <dbReference type="EMBL" id="GES36586.1"/>
    </source>
</evidence>
<accession>N1LZJ0</accession>
<keyword evidence="4" id="KW-1185">Reference proteome</keyword>
<dbReference type="CDD" id="cd07043">
    <property type="entry name" value="STAS_anti-anti-sigma_factors"/>
    <property type="match status" value="1"/>
</dbReference>
<dbReference type="AlphaFoldDB" id="A0A059MHR9"/>